<dbReference type="EMBL" id="CDHK01000003">
    <property type="protein sequence ID" value="CEO59273.1"/>
    <property type="molecule type" value="Genomic_DNA"/>
</dbReference>
<dbReference type="AlphaFoldDB" id="A0A0F7VBB9"/>
<evidence type="ECO:0000313" key="5">
    <source>
        <dbReference type="EMBL" id="CEO59273.1"/>
    </source>
</evidence>
<evidence type="ECO:0000259" key="4">
    <source>
        <dbReference type="Pfam" id="PF05368"/>
    </source>
</evidence>
<dbReference type="Gene3D" id="3.40.50.720">
    <property type="entry name" value="NAD(P)-binding Rossmann-like Domain"/>
    <property type="match status" value="1"/>
</dbReference>
<feature type="domain" description="NmrA-like" evidence="4">
    <location>
        <begin position="7"/>
        <end position="283"/>
    </location>
</feature>
<dbReference type="Proteomes" id="UP000042958">
    <property type="component" value="Unassembled WGS sequence"/>
</dbReference>
<reference evidence="6" key="1">
    <citation type="journal article" date="2015" name="Genome Announc.">
        <title>Draft genome sequence of the fungus Penicillium brasilianum MG11.</title>
        <authorList>
            <person name="Horn F."/>
            <person name="Linde J."/>
            <person name="Mattern D.J."/>
            <person name="Walther G."/>
            <person name="Guthke R."/>
            <person name="Brakhage A.A."/>
            <person name="Valiante V."/>
        </authorList>
    </citation>
    <scope>NUCLEOTIDE SEQUENCE [LARGE SCALE GENOMIC DNA]</scope>
    <source>
        <strain evidence="6">MG11</strain>
    </source>
</reference>
<dbReference type="InterPro" id="IPR036291">
    <property type="entry name" value="NAD(P)-bd_dom_sf"/>
</dbReference>
<evidence type="ECO:0000256" key="3">
    <source>
        <dbReference type="ARBA" id="ARBA00023002"/>
    </source>
</evidence>
<dbReference type="InterPro" id="IPR051164">
    <property type="entry name" value="NmrA-like_oxidored"/>
</dbReference>
<dbReference type="GO" id="GO:0005634">
    <property type="term" value="C:nucleus"/>
    <property type="evidence" value="ECO:0007669"/>
    <property type="project" value="TreeGrafter"/>
</dbReference>
<sequence length="333" mass="36962">MTVSIPLITVFGATGNQGGAVAKSLLQNPSFKVRALTRNPNSAASQSLLAQGAEIHQANGFSSESMLEAFSGTWGVFVNINSDDKEFKPDGPTEFDMGKTIVDAAVQAGVRHFIFSSGPDCHTLTKGKVKMNAADMKFKIEQYARNIGKFETVSFICAAWFFENFLSKDIAPIFGGFPYIPDAEGYLTFIAPKWGGKEEVPFISMTDDFGDIVQGMFIDPVRWRDQIVHGCSDICSFEDLVSSFEKLSGRKSRFQPLPSWEDFNTYGIPELDDTKAMFGFTQNNQGRYFGPEPSEKETAGTLKQITAAALGRPKEEQNLTSVEDWFRKHFHFQ</sequence>
<keyword evidence="2" id="KW-0521">NADP</keyword>
<accession>A0A0F7VBB9</accession>
<gene>
    <name evidence="5" type="ORF">PMG11_03955</name>
</gene>
<dbReference type="PANTHER" id="PTHR42748">
    <property type="entry name" value="NITROGEN METABOLITE REPRESSION PROTEIN NMRA FAMILY MEMBER"/>
    <property type="match status" value="1"/>
</dbReference>
<dbReference type="STRING" id="104259.A0A0F7VBB9"/>
<organism evidence="5 6">
    <name type="scientific">Penicillium brasilianum</name>
    <dbReference type="NCBI Taxonomy" id="104259"/>
    <lineage>
        <taxon>Eukaryota</taxon>
        <taxon>Fungi</taxon>
        <taxon>Dikarya</taxon>
        <taxon>Ascomycota</taxon>
        <taxon>Pezizomycotina</taxon>
        <taxon>Eurotiomycetes</taxon>
        <taxon>Eurotiomycetidae</taxon>
        <taxon>Eurotiales</taxon>
        <taxon>Aspergillaceae</taxon>
        <taxon>Penicillium</taxon>
    </lineage>
</organism>
<dbReference type="PANTHER" id="PTHR42748:SF30">
    <property type="entry name" value="NMRA-LIKE DOMAIN-CONTAINING PROTEIN"/>
    <property type="match status" value="1"/>
</dbReference>
<dbReference type="InterPro" id="IPR008030">
    <property type="entry name" value="NmrA-like"/>
</dbReference>
<dbReference type="OrthoDB" id="300709at2759"/>
<evidence type="ECO:0000256" key="2">
    <source>
        <dbReference type="ARBA" id="ARBA00022857"/>
    </source>
</evidence>
<dbReference type="CDD" id="cd05251">
    <property type="entry name" value="NmrA_like_SDR_a"/>
    <property type="match status" value="1"/>
</dbReference>
<dbReference type="Pfam" id="PF05368">
    <property type="entry name" value="NmrA"/>
    <property type="match status" value="1"/>
</dbReference>
<evidence type="ECO:0000256" key="1">
    <source>
        <dbReference type="ARBA" id="ARBA00006328"/>
    </source>
</evidence>
<comment type="similarity">
    <text evidence="1">Belongs to the NmrA-type oxidoreductase family.</text>
</comment>
<dbReference type="SUPFAM" id="SSF51735">
    <property type="entry name" value="NAD(P)-binding Rossmann-fold domains"/>
    <property type="match status" value="1"/>
</dbReference>
<keyword evidence="6" id="KW-1185">Reference proteome</keyword>
<protein>
    <recommendedName>
        <fullName evidence="4">NmrA-like domain-containing protein</fullName>
    </recommendedName>
</protein>
<name>A0A0F7VBB9_PENBI</name>
<dbReference type="GO" id="GO:0016491">
    <property type="term" value="F:oxidoreductase activity"/>
    <property type="evidence" value="ECO:0007669"/>
    <property type="project" value="UniProtKB-KW"/>
</dbReference>
<proteinExistence type="inferred from homology"/>
<dbReference type="Gene3D" id="3.90.25.10">
    <property type="entry name" value="UDP-galactose 4-epimerase, domain 1"/>
    <property type="match status" value="1"/>
</dbReference>
<keyword evidence="3" id="KW-0560">Oxidoreductase</keyword>
<evidence type="ECO:0000313" key="6">
    <source>
        <dbReference type="Proteomes" id="UP000042958"/>
    </source>
</evidence>